<keyword evidence="3" id="KW-1185">Reference proteome</keyword>
<dbReference type="PANTHER" id="PTHR33165">
    <property type="entry name" value="F-BOX DOMAIN CONTAINING PROTEIN-LIKE-RELATED"/>
    <property type="match status" value="1"/>
</dbReference>
<reference evidence="3" key="1">
    <citation type="journal article" date="2019" name="Nat. Commun.">
        <title>The genome of broomcorn millet.</title>
        <authorList>
            <person name="Zou C."/>
            <person name="Miki D."/>
            <person name="Li D."/>
            <person name="Tang Q."/>
            <person name="Xiao L."/>
            <person name="Rajput S."/>
            <person name="Deng P."/>
            <person name="Jia W."/>
            <person name="Huang R."/>
            <person name="Zhang M."/>
            <person name="Sun Y."/>
            <person name="Hu J."/>
            <person name="Fu X."/>
            <person name="Schnable P.S."/>
            <person name="Li F."/>
            <person name="Zhang H."/>
            <person name="Feng B."/>
            <person name="Zhu X."/>
            <person name="Liu R."/>
            <person name="Schnable J.C."/>
            <person name="Zhu J.-K."/>
            <person name="Zhang H."/>
        </authorList>
    </citation>
    <scope>NUCLEOTIDE SEQUENCE [LARGE SCALE GENOMIC DNA]</scope>
</reference>
<feature type="domain" description="KIB1-4 beta-propeller" evidence="1">
    <location>
        <begin position="114"/>
        <end position="378"/>
    </location>
</feature>
<dbReference type="AlphaFoldDB" id="A0A3L6SW84"/>
<dbReference type="EMBL" id="PQIB02000003">
    <property type="protein sequence ID" value="RLN28639.1"/>
    <property type="molecule type" value="Genomic_DNA"/>
</dbReference>
<dbReference type="Pfam" id="PF03478">
    <property type="entry name" value="Beta-prop_KIB1-4"/>
    <property type="match status" value="1"/>
</dbReference>
<dbReference type="InterPro" id="IPR005174">
    <property type="entry name" value="KIB1-4_b-propeller"/>
</dbReference>
<dbReference type="OrthoDB" id="686631at2759"/>
<comment type="caution">
    <text evidence="2">The sequence shown here is derived from an EMBL/GenBank/DDBJ whole genome shotgun (WGS) entry which is preliminary data.</text>
</comment>
<proteinExistence type="predicted"/>
<protein>
    <recommendedName>
        <fullName evidence="1">KIB1-4 beta-propeller domain-containing protein</fullName>
    </recommendedName>
</protein>
<dbReference type="Proteomes" id="UP000275267">
    <property type="component" value="Unassembled WGS sequence"/>
</dbReference>
<accession>A0A3L6SW84</accession>
<name>A0A3L6SW84_PANMI</name>
<evidence type="ECO:0000313" key="3">
    <source>
        <dbReference type="Proteomes" id="UP000275267"/>
    </source>
</evidence>
<evidence type="ECO:0000259" key="1">
    <source>
        <dbReference type="Pfam" id="PF03478"/>
    </source>
</evidence>
<sequence>MSRVDKRPRRAAGRISGTEPVPVPVPIAVVGRDCLQEVEERDWAHLLPDLVCKIAAVLLSDDVTEYIRLRAGCLQAVEELHRRPQHPGSPLLLRQWLLIAEEKLRRDGKPERFVNVRTGATLRIRLPTPKEYSHHGNAEGLLVLRHSLTDTICLLNPLTMAFTDLPMMFTALEVTPPLSDGDSDGEEDITAFFPYNIKAAGVVTDIDNVGRPRSNPTVVLSLNSGMHTAIVCAEPGDTLWRAVDMSCADIECELPAIRGGLAVQGRFFVPNRAGDVLEVEVRPQPRLAYVARQAGDEAKSGLTQKSYLVPSGNDVGAGMLLVRTWGPGNIHYEVFMVDLGNRRLTRHEMGGTDTTVFLPSVTLRSSAFPGVVANIAYLKGHMKSLMQGLYI</sequence>
<dbReference type="PANTHER" id="PTHR33165:SF54">
    <property type="entry name" value="DUF1618 DOMAIN-CONTAINING PROTEIN"/>
    <property type="match status" value="1"/>
</dbReference>
<evidence type="ECO:0000313" key="2">
    <source>
        <dbReference type="EMBL" id="RLN28639.1"/>
    </source>
</evidence>
<gene>
    <name evidence="2" type="ORF">C2845_PM05G16840</name>
</gene>
<organism evidence="2 3">
    <name type="scientific">Panicum miliaceum</name>
    <name type="common">Proso millet</name>
    <name type="synonym">Broomcorn millet</name>
    <dbReference type="NCBI Taxonomy" id="4540"/>
    <lineage>
        <taxon>Eukaryota</taxon>
        <taxon>Viridiplantae</taxon>
        <taxon>Streptophyta</taxon>
        <taxon>Embryophyta</taxon>
        <taxon>Tracheophyta</taxon>
        <taxon>Spermatophyta</taxon>
        <taxon>Magnoliopsida</taxon>
        <taxon>Liliopsida</taxon>
        <taxon>Poales</taxon>
        <taxon>Poaceae</taxon>
        <taxon>PACMAD clade</taxon>
        <taxon>Panicoideae</taxon>
        <taxon>Panicodae</taxon>
        <taxon>Paniceae</taxon>
        <taxon>Panicinae</taxon>
        <taxon>Panicum</taxon>
        <taxon>Panicum sect. Panicum</taxon>
    </lineage>
</organism>